<comment type="caution">
    <text evidence="12">The sequence shown here is derived from an EMBL/GenBank/DDBJ whole genome shotgun (WGS) entry which is preliminary data.</text>
</comment>
<reference evidence="12" key="1">
    <citation type="submission" date="2023-03" db="EMBL/GenBank/DDBJ databases">
        <title>Chromosome-level genomes of two armyworms, Mythimna separata and Mythimna loreyi, provide insights into the biosynthesis and reception of sex pheromones.</title>
        <authorList>
            <person name="Zhao H."/>
        </authorList>
    </citation>
    <scope>NUCLEOTIDE SEQUENCE</scope>
    <source>
        <strain evidence="12">BeijingLab</strain>
        <tissue evidence="12">Pupa</tissue>
    </source>
</reference>
<evidence type="ECO:0000256" key="4">
    <source>
        <dbReference type="ARBA" id="ARBA00022722"/>
    </source>
</evidence>
<dbReference type="InterPro" id="IPR050951">
    <property type="entry name" value="Retrovirus_Pol_polyprotein"/>
</dbReference>
<dbReference type="Gene3D" id="3.30.70.270">
    <property type="match status" value="2"/>
</dbReference>
<dbReference type="InterPro" id="IPR001584">
    <property type="entry name" value="Integrase_cat-core"/>
</dbReference>
<dbReference type="GO" id="GO:0003964">
    <property type="term" value="F:RNA-directed DNA polymerase activity"/>
    <property type="evidence" value="ECO:0007669"/>
    <property type="project" value="UniProtKB-KW"/>
</dbReference>
<evidence type="ECO:0000313" key="12">
    <source>
        <dbReference type="EMBL" id="KAJ8712243.1"/>
    </source>
</evidence>
<feature type="region of interest" description="Disordered" evidence="9">
    <location>
        <begin position="338"/>
        <end position="358"/>
    </location>
</feature>
<dbReference type="InterPro" id="IPR041588">
    <property type="entry name" value="Integrase_H2C2"/>
</dbReference>
<organism evidence="12 13">
    <name type="scientific">Mythimna separata</name>
    <name type="common">Oriental armyworm</name>
    <name type="synonym">Pseudaletia separata</name>
    <dbReference type="NCBI Taxonomy" id="271217"/>
    <lineage>
        <taxon>Eukaryota</taxon>
        <taxon>Metazoa</taxon>
        <taxon>Ecdysozoa</taxon>
        <taxon>Arthropoda</taxon>
        <taxon>Hexapoda</taxon>
        <taxon>Insecta</taxon>
        <taxon>Pterygota</taxon>
        <taxon>Neoptera</taxon>
        <taxon>Endopterygota</taxon>
        <taxon>Lepidoptera</taxon>
        <taxon>Glossata</taxon>
        <taxon>Ditrysia</taxon>
        <taxon>Noctuoidea</taxon>
        <taxon>Noctuidae</taxon>
        <taxon>Noctuinae</taxon>
        <taxon>Hadenini</taxon>
        <taxon>Mythimna</taxon>
    </lineage>
</organism>
<dbReference type="Pfam" id="PF17921">
    <property type="entry name" value="Integrase_H2C2"/>
    <property type="match status" value="1"/>
</dbReference>
<feature type="compositionally biased region" description="Polar residues" evidence="9">
    <location>
        <begin position="278"/>
        <end position="293"/>
    </location>
</feature>
<dbReference type="FunFam" id="1.10.340.70:FF:000001">
    <property type="entry name" value="Retrovirus-related Pol polyprotein from transposon gypsy-like Protein"/>
    <property type="match status" value="1"/>
</dbReference>
<evidence type="ECO:0000256" key="3">
    <source>
        <dbReference type="ARBA" id="ARBA00022695"/>
    </source>
</evidence>
<dbReference type="EC" id="2.7.7.49" evidence="1"/>
<dbReference type="InterPro" id="IPR000477">
    <property type="entry name" value="RT_dom"/>
</dbReference>
<name>A0AAD7YE74_MYTSE</name>
<dbReference type="InterPro" id="IPR012337">
    <property type="entry name" value="RNaseH-like_sf"/>
</dbReference>
<evidence type="ECO:0000256" key="1">
    <source>
        <dbReference type="ARBA" id="ARBA00012493"/>
    </source>
</evidence>
<keyword evidence="7" id="KW-0695">RNA-directed DNA polymerase</keyword>
<dbReference type="Pfam" id="PF00078">
    <property type="entry name" value="RVT_1"/>
    <property type="match status" value="1"/>
</dbReference>
<evidence type="ECO:0000256" key="9">
    <source>
        <dbReference type="SAM" id="MobiDB-lite"/>
    </source>
</evidence>
<feature type="region of interest" description="Disordered" evidence="9">
    <location>
        <begin position="1"/>
        <end position="37"/>
    </location>
</feature>
<keyword evidence="2" id="KW-0808">Transferase</keyword>
<dbReference type="GO" id="GO:0015074">
    <property type="term" value="P:DNA integration"/>
    <property type="evidence" value="ECO:0007669"/>
    <property type="project" value="InterPro"/>
</dbReference>
<dbReference type="SUPFAM" id="SSF56672">
    <property type="entry name" value="DNA/RNA polymerases"/>
    <property type="match status" value="1"/>
</dbReference>
<keyword evidence="4" id="KW-0540">Nuclease</keyword>
<feature type="region of interest" description="Disordered" evidence="9">
    <location>
        <begin position="274"/>
        <end position="309"/>
    </location>
</feature>
<dbReference type="Gene3D" id="2.40.70.10">
    <property type="entry name" value="Acid Proteases"/>
    <property type="match status" value="1"/>
</dbReference>
<keyword evidence="6" id="KW-0378">Hydrolase</keyword>
<dbReference type="Gene3D" id="1.10.340.70">
    <property type="match status" value="1"/>
</dbReference>
<feature type="domain" description="Integrase catalytic" evidence="11">
    <location>
        <begin position="1159"/>
        <end position="1334"/>
    </location>
</feature>
<feature type="compositionally biased region" description="Basic residues" evidence="9">
    <location>
        <begin position="1458"/>
        <end position="1470"/>
    </location>
</feature>
<dbReference type="FunFam" id="3.30.70.270:FF:000020">
    <property type="entry name" value="Transposon Tf2-6 polyprotein-like Protein"/>
    <property type="match status" value="1"/>
</dbReference>
<evidence type="ECO:0000259" key="11">
    <source>
        <dbReference type="PROSITE" id="PS50994"/>
    </source>
</evidence>
<dbReference type="PANTHER" id="PTHR37984:SF5">
    <property type="entry name" value="PROTEIN NYNRIN-LIKE"/>
    <property type="match status" value="1"/>
</dbReference>
<dbReference type="Gene3D" id="3.10.20.370">
    <property type="match status" value="1"/>
</dbReference>
<proteinExistence type="predicted"/>
<dbReference type="InterPro" id="IPR043128">
    <property type="entry name" value="Rev_trsase/Diguanyl_cyclase"/>
</dbReference>
<feature type="compositionally biased region" description="Polar residues" evidence="9">
    <location>
        <begin position="1"/>
        <end position="30"/>
    </location>
</feature>
<dbReference type="PROSITE" id="PS50878">
    <property type="entry name" value="RT_POL"/>
    <property type="match status" value="1"/>
</dbReference>
<evidence type="ECO:0000313" key="13">
    <source>
        <dbReference type="Proteomes" id="UP001231518"/>
    </source>
</evidence>
<evidence type="ECO:0000256" key="7">
    <source>
        <dbReference type="ARBA" id="ARBA00022918"/>
    </source>
</evidence>
<dbReference type="GO" id="GO:0008270">
    <property type="term" value="F:zinc ion binding"/>
    <property type="evidence" value="ECO:0007669"/>
    <property type="project" value="InterPro"/>
</dbReference>
<dbReference type="Gene3D" id="4.10.60.10">
    <property type="entry name" value="Zinc finger, CCHC-type"/>
    <property type="match status" value="1"/>
</dbReference>
<protein>
    <recommendedName>
        <fullName evidence="1">RNA-directed DNA polymerase</fullName>
        <ecNumber evidence="1">2.7.7.49</ecNumber>
    </recommendedName>
</protein>
<dbReference type="Pfam" id="PF13650">
    <property type="entry name" value="Asp_protease_2"/>
    <property type="match status" value="1"/>
</dbReference>
<dbReference type="SMART" id="SM00343">
    <property type="entry name" value="ZnF_C2HC"/>
    <property type="match status" value="2"/>
</dbReference>
<feature type="region of interest" description="Disordered" evidence="9">
    <location>
        <begin position="1457"/>
        <end position="1476"/>
    </location>
</feature>
<evidence type="ECO:0000256" key="6">
    <source>
        <dbReference type="ARBA" id="ARBA00022801"/>
    </source>
</evidence>
<gene>
    <name evidence="12" type="ORF">PYW07_005085</name>
</gene>
<evidence type="ECO:0000256" key="8">
    <source>
        <dbReference type="SAM" id="Coils"/>
    </source>
</evidence>
<dbReference type="InterPro" id="IPR036397">
    <property type="entry name" value="RNaseH_sf"/>
</dbReference>
<keyword evidence="5" id="KW-0255">Endonuclease</keyword>
<dbReference type="PROSITE" id="PS50994">
    <property type="entry name" value="INTEGRASE"/>
    <property type="match status" value="1"/>
</dbReference>
<dbReference type="CDD" id="cd09274">
    <property type="entry name" value="RNase_HI_RT_Ty3"/>
    <property type="match status" value="1"/>
</dbReference>
<keyword evidence="3" id="KW-0548">Nucleotidyltransferase</keyword>
<keyword evidence="13" id="KW-1185">Reference proteome</keyword>
<dbReference type="InterPro" id="IPR041373">
    <property type="entry name" value="RT_RNaseH"/>
</dbReference>
<dbReference type="InterPro" id="IPR021109">
    <property type="entry name" value="Peptidase_aspartic_dom_sf"/>
</dbReference>
<dbReference type="CDD" id="cd01647">
    <property type="entry name" value="RT_LTR"/>
    <property type="match status" value="1"/>
</dbReference>
<dbReference type="SUPFAM" id="SSF53098">
    <property type="entry name" value="Ribonuclease H-like"/>
    <property type="match status" value="1"/>
</dbReference>
<dbReference type="FunFam" id="3.10.20.370:FF:000001">
    <property type="entry name" value="Retrovirus-related Pol polyprotein from transposon 17.6-like protein"/>
    <property type="match status" value="1"/>
</dbReference>
<feature type="compositionally biased region" description="Low complexity" evidence="9">
    <location>
        <begin position="294"/>
        <end position="309"/>
    </location>
</feature>
<dbReference type="Proteomes" id="UP001231518">
    <property type="component" value="Chromosome 17"/>
</dbReference>
<dbReference type="Pfam" id="PF00665">
    <property type="entry name" value="rve"/>
    <property type="match status" value="1"/>
</dbReference>
<feature type="region of interest" description="Disordered" evidence="9">
    <location>
        <begin position="1501"/>
        <end position="1521"/>
    </location>
</feature>
<dbReference type="Pfam" id="PF17917">
    <property type="entry name" value="RT_RNaseH"/>
    <property type="match status" value="1"/>
</dbReference>
<dbReference type="InterPro" id="IPR001878">
    <property type="entry name" value="Znf_CCHC"/>
</dbReference>
<keyword evidence="8" id="KW-0175">Coiled coil</keyword>
<dbReference type="PANTHER" id="PTHR37984">
    <property type="entry name" value="PROTEIN CBG26694"/>
    <property type="match status" value="1"/>
</dbReference>
<evidence type="ECO:0000259" key="10">
    <source>
        <dbReference type="PROSITE" id="PS50878"/>
    </source>
</evidence>
<dbReference type="GO" id="GO:0042575">
    <property type="term" value="C:DNA polymerase complex"/>
    <property type="evidence" value="ECO:0007669"/>
    <property type="project" value="UniProtKB-ARBA"/>
</dbReference>
<evidence type="ECO:0000256" key="5">
    <source>
        <dbReference type="ARBA" id="ARBA00022759"/>
    </source>
</evidence>
<feature type="domain" description="Reverse transcriptase" evidence="10">
    <location>
        <begin position="613"/>
        <end position="792"/>
    </location>
</feature>
<accession>A0AAD7YE74</accession>
<dbReference type="EMBL" id="JARGEI010000021">
    <property type="protein sequence ID" value="KAJ8712243.1"/>
    <property type="molecule type" value="Genomic_DNA"/>
</dbReference>
<dbReference type="Gene3D" id="3.10.10.10">
    <property type="entry name" value="HIV Type 1 Reverse Transcriptase, subunit A, domain 1"/>
    <property type="match status" value="1"/>
</dbReference>
<dbReference type="GO" id="GO:0016787">
    <property type="term" value="F:hydrolase activity"/>
    <property type="evidence" value="ECO:0007669"/>
    <property type="project" value="UniProtKB-KW"/>
</dbReference>
<sequence length="1521" mass="169876">MVLTRSRANSLCRSASTANANHTEMISPPTSELDLSPPGAAAAMLESMQVPLAGNAAATAERLFEHPSAPAPLPAPAPTPAPAGSVTLTNEQFELLMSRFLRDPVSTPSYSGNFAKCTSRFDGDKSSDVRTFIDAIVTYKECVSMEDHIALRGLPILLTDLAAKWWLGVKATVHSWKDALDLLLQTFGPRLPPHKLYRQIFSREQGNNESTDAFVCHLRSLFARLPPNSLSEEVQLDMTYGLLLRRIREKVPRTTFCTFGELLTEARRVEDLTDESRQVASNRPSISSAPTVNTVQSTPPTATVPTTTVPVESKRRHHCTYCKQFGHLKDNCRRLAARQTTAPTTDEDRRPGPSGITPPSITCFGCGTPGVVRSKCPKCTSVVPKSENVSLQSVNSHQVIDSRVRPIVDVNICGVQGKFLLDTGARHSVGSVSLRKVLDSNGFHYDNVFLELKFADGRISAQYVDVAVVNVTALGMTLPVKFVMLPNSTESLLGMNFIQDIGMIIDFSSGTYSTKGNRTPIPLNCEGCSQPQQLCSSSVGLRNDEGARLEPDHRDRLSNLLMVNEDIFKPGGGPTSFAVHRIDTGDAVPISSPPYRVSPAKKEIIRQQLDKMLEEEVIEEAESEWASPVVLVPKKNGEVRFCVDYRKLNSVTRADKYPLPVIDELLQSTKPNSVMSTIDLKAGYWQINVAPEDRPKTSFITPFGTLQFRRMPFGLRNAPSTFQRLIDRFRSGLKDVCVLAYLDDLLVISSDPLSHVQDLQQVFDRLRLFNLTANRVKCVFARDTVTYLGHVISARGIEPDPMKVDAVMKMEPPSNLKQLKTFLQTCSWFRKFIPNFSEVGRSLTSLTKKTARWHWGETEQQAFEDLKSRLSTSPILIQPDFEEPFILRTDASGYALGAVLLQGPTPQEERPIEYASRLLLPAERNYHTTEREALAVVWALDKFRGYVEGAKVRVATDHQPLKWLLSLKTPSGRLARWAMKLQSFNLDIEYTPGKINVVADTMSRPVVDDLKREVDGDACSICPVVIDLPRRGPNEVRTAQLDDPEVCKIIRDFEDVASPDAAVRWADRGYYLTQGVLYRSDPDTESEEPQLVIPESLRAELMKELHDAPTAGHLGLERTLQKIKERYYFKNMRAYVANYIKSCEKCQKYKATNLKPAGLLQTPVQQQRFEVLAMDLFGPLPAGPNGEKWVFLVEDTASRWVEVFAMQDSTSESCARVLVEEVFMRYGVPRRIISDNGSQFVSAVMQKALFVLGVSQSLIPVYHPEANPAERKNRELKQLLAILVEEEHSRWPVVLPMVRFAINSAHNQGTGHTAAFLTFGRELRSPMAVHTDLRGIISQENFVPQITPYLDQFSRVLQDVKRHVEEQQDKRKEVGDKKRRHVVAFKVGDPVLVETHFLSNSNKGFTSKFAPRREGPYEIKEVVSPTSYVVSDSKGVIKGKYHANALTPYTGSSPVIAHQRRRGRPAKSRPSRSCDLEGEGIANESVVPTNIPMQTGLGRLRRSERQRRAPAHHAIYTRASV</sequence>
<dbReference type="SUPFAM" id="SSF50630">
    <property type="entry name" value="Acid proteases"/>
    <property type="match status" value="1"/>
</dbReference>
<feature type="coiled-coil region" evidence="8">
    <location>
        <begin position="1350"/>
        <end position="1377"/>
    </location>
</feature>
<dbReference type="GO" id="GO:0003676">
    <property type="term" value="F:nucleic acid binding"/>
    <property type="evidence" value="ECO:0007669"/>
    <property type="project" value="InterPro"/>
</dbReference>
<evidence type="ECO:0000256" key="2">
    <source>
        <dbReference type="ARBA" id="ARBA00022679"/>
    </source>
</evidence>
<dbReference type="GO" id="GO:0004519">
    <property type="term" value="F:endonuclease activity"/>
    <property type="evidence" value="ECO:0007669"/>
    <property type="project" value="UniProtKB-KW"/>
</dbReference>
<dbReference type="Gene3D" id="3.30.420.10">
    <property type="entry name" value="Ribonuclease H-like superfamily/Ribonuclease H"/>
    <property type="match status" value="1"/>
</dbReference>
<dbReference type="InterPro" id="IPR043502">
    <property type="entry name" value="DNA/RNA_pol_sf"/>
</dbReference>